<dbReference type="EMBL" id="JACDXX010000001">
    <property type="protein sequence ID" value="MCB5408575.1"/>
    <property type="molecule type" value="Genomic_DNA"/>
</dbReference>
<proteinExistence type="predicted"/>
<dbReference type="SUPFAM" id="SSF53448">
    <property type="entry name" value="Nucleotide-diphospho-sugar transferases"/>
    <property type="match status" value="1"/>
</dbReference>
<gene>
    <name evidence="1" type="ORF">H0485_00950</name>
</gene>
<evidence type="ECO:0000313" key="2">
    <source>
        <dbReference type="Proteomes" id="UP001198571"/>
    </source>
</evidence>
<dbReference type="Proteomes" id="UP001198571">
    <property type="component" value="Unassembled WGS sequence"/>
</dbReference>
<dbReference type="CDD" id="cd04186">
    <property type="entry name" value="GT_2_like_c"/>
    <property type="match status" value="1"/>
</dbReference>
<name>A0ABS8CI63_9RHOB</name>
<dbReference type="PANTHER" id="PTHR43179">
    <property type="entry name" value="RHAMNOSYLTRANSFERASE WBBL"/>
    <property type="match status" value="1"/>
</dbReference>
<protein>
    <submittedName>
        <fullName evidence="1">Glycosyltransferase family 2 protein</fullName>
    </submittedName>
</protein>
<keyword evidence="2" id="KW-1185">Reference proteome</keyword>
<dbReference type="PANTHER" id="PTHR43179:SF7">
    <property type="entry name" value="RHAMNOSYLTRANSFERASE WBBL"/>
    <property type="match status" value="1"/>
</dbReference>
<sequence length="341" mass="37682">MRGNSLASVLTVILNWRTADMTLRAAEAARAAMQGISGAITIVDNASGDGSFDRMSRAVQARGWDKGETPVRVLQSGQNGGFGAGNNHGIRAGLQGDFPAGQRPDYVYVLNSDAFPEPGAIRTLLGYLEAHPEAGFAGSYIYGEDGAAHQTAFRFPSVAGEFESHLRLGLVSRLLRHKIVAMPVPQVTARAGWMAGASLMLRQDMLDQIGLFDERFFLYFEETDLMLRGARAGWQAVYLPESRVMHIGSVSTGMRQWQRLPGFWLDSRLHYFTKNHGRSGAIAATLAAALGGGLWRARLLVQTKERGDPPYYLRDMLKHHFRRRFRPLPEAKNAPVRREKA</sequence>
<evidence type="ECO:0000313" key="1">
    <source>
        <dbReference type="EMBL" id="MCB5408575.1"/>
    </source>
</evidence>
<dbReference type="Gene3D" id="3.90.550.10">
    <property type="entry name" value="Spore Coat Polysaccharide Biosynthesis Protein SpsA, Chain A"/>
    <property type="match status" value="1"/>
</dbReference>
<dbReference type="Pfam" id="PF13641">
    <property type="entry name" value="Glyco_tranf_2_3"/>
    <property type="match status" value="1"/>
</dbReference>
<organism evidence="1 2">
    <name type="scientific">Pseudogemmobacter faecipullorum</name>
    <dbReference type="NCBI Taxonomy" id="2755041"/>
    <lineage>
        <taxon>Bacteria</taxon>
        <taxon>Pseudomonadati</taxon>
        <taxon>Pseudomonadota</taxon>
        <taxon>Alphaproteobacteria</taxon>
        <taxon>Rhodobacterales</taxon>
        <taxon>Paracoccaceae</taxon>
        <taxon>Pseudogemmobacter</taxon>
    </lineage>
</organism>
<comment type="caution">
    <text evidence="1">The sequence shown here is derived from an EMBL/GenBank/DDBJ whole genome shotgun (WGS) entry which is preliminary data.</text>
</comment>
<reference evidence="1 2" key="1">
    <citation type="submission" date="2020-07" db="EMBL/GenBank/DDBJ databases">
        <title>Pseudogemmobacter sp. nov., isolated from poultry manure in Taiwan.</title>
        <authorList>
            <person name="Lin S.-Y."/>
            <person name="Tang Y.-S."/>
            <person name="Young C.-C."/>
        </authorList>
    </citation>
    <scope>NUCLEOTIDE SEQUENCE [LARGE SCALE GENOMIC DNA]</scope>
    <source>
        <strain evidence="1 2">CC-YST710</strain>
    </source>
</reference>
<dbReference type="InterPro" id="IPR029044">
    <property type="entry name" value="Nucleotide-diphossugar_trans"/>
</dbReference>
<accession>A0ABS8CI63</accession>